<dbReference type="OrthoDB" id="411524at2759"/>
<name>A0A565CJH2_9BRAS</name>
<dbReference type="SUPFAM" id="SSF53448">
    <property type="entry name" value="Nucleotide-diphospho-sugar transferases"/>
    <property type="match status" value="1"/>
</dbReference>
<dbReference type="GO" id="GO:0071555">
    <property type="term" value="P:cell wall organization"/>
    <property type="evidence" value="ECO:0007669"/>
    <property type="project" value="UniProtKB-KW"/>
</dbReference>
<gene>
    <name evidence="6" type="ORF">ANE_LOCUS24314</name>
</gene>
<reference evidence="6" key="1">
    <citation type="submission" date="2019-07" db="EMBL/GenBank/DDBJ databases">
        <authorList>
            <person name="Dittberner H."/>
        </authorList>
    </citation>
    <scope>NUCLEOTIDE SEQUENCE [LARGE SCALE GENOMIC DNA]</scope>
</reference>
<dbReference type="PANTHER" id="PTHR32116">
    <property type="entry name" value="GALACTURONOSYLTRANSFERASE 4-RELATED"/>
    <property type="match status" value="1"/>
</dbReference>
<proteinExistence type="inferred from homology"/>
<evidence type="ECO:0000256" key="1">
    <source>
        <dbReference type="ARBA" id="ARBA00004877"/>
    </source>
</evidence>
<dbReference type="AlphaFoldDB" id="A0A565CJH2"/>
<dbReference type="InterPro" id="IPR002495">
    <property type="entry name" value="Glyco_trans_8"/>
</dbReference>
<evidence type="ECO:0000256" key="3">
    <source>
        <dbReference type="ARBA" id="ARBA00022676"/>
    </source>
</evidence>
<evidence type="ECO:0000313" key="7">
    <source>
        <dbReference type="Proteomes" id="UP000489600"/>
    </source>
</evidence>
<evidence type="ECO:0000256" key="5">
    <source>
        <dbReference type="RuleBase" id="RU362027"/>
    </source>
</evidence>
<keyword evidence="7" id="KW-1185">Reference proteome</keyword>
<comment type="caution">
    <text evidence="6">The sequence shown here is derived from an EMBL/GenBank/DDBJ whole genome shotgun (WGS) entry which is preliminary data.</text>
</comment>
<keyword evidence="5" id="KW-0961">Cell wall biogenesis/degradation</keyword>
<dbReference type="GO" id="GO:0047262">
    <property type="term" value="F:polygalacturonate 4-alpha-galacturonosyltransferase activity"/>
    <property type="evidence" value="ECO:0007669"/>
    <property type="project" value="InterPro"/>
</dbReference>
<dbReference type="EMBL" id="CABITT030000008">
    <property type="protein sequence ID" value="VVB13870.1"/>
    <property type="molecule type" value="Genomic_DNA"/>
</dbReference>
<dbReference type="InterPro" id="IPR029044">
    <property type="entry name" value="Nucleotide-diphossugar_trans"/>
</dbReference>
<dbReference type="Proteomes" id="UP000489600">
    <property type="component" value="Unassembled WGS sequence"/>
</dbReference>
<keyword evidence="4" id="KW-0808">Transferase</keyword>
<comment type="similarity">
    <text evidence="2 5">Belongs to the glycosyltransferase 8 family.</text>
</comment>
<dbReference type="GO" id="GO:0045489">
    <property type="term" value="P:pectin biosynthetic process"/>
    <property type="evidence" value="ECO:0007669"/>
    <property type="project" value="UniProtKB-UniPathway"/>
</dbReference>
<dbReference type="Gene3D" id="3.90.550.10">
    <property type="entry name" value="Spore Coat Polysaccharide Biosynthesis Protein SpsA, Chain A"/>
    <property type="match status" value="1"/>
</dbReference>
<dbReference type="PANTHER" id="PTHR32116:SF58">
    <property type="entry name" value="GALACTURONOSYLTRANSFERASE 2-RELATED"/>
    <property type="match status" value="1"/>
</dbReference>
<dbReference type="GO" id="GO:0000139">
    <property type="term" value="C:Golgi membrane"/>
    <property type="evidence" value="ECO:0007669"/>
    <property type="project" value="UniProtKB-SubCell"/>
</dbReference>
<keyword evidence="5" id="KW-0333">Golgi apparatus</keyword>
<dbReference type="EC" id="2.4.1.-" evidence="5"/>
<comment type="subcellular location">
    <subcellularLocation>
        <location evidence="5">Golgi apparatus membrane</location>
        <topology evidence="5">Single-pass type II membrane protein</topology>
    </subcellularLocation>
</comment>
<dbReference type="Pfam" id="PF01501">
    <property type="entry name" value="Glyco_transf_8"/>
    <property type="match status" value="2"/>
</dbReference>
<comment type="pathway">
    <text evidence="1 5">Glycan metabolism; pectin biosynthesis.</text>
</comment>
<dbReference type="UniPathway" id="UPA00845"/>
<evidence type="ECO:0000256" key="4">
    <source>
        <dbReference type="ARBA" id="ARBA00022679"/>
    </source>
</evidence>
<organism evidence="6 7">
    <name type="scientific">Arabis nemorensis</name>
    <dbReference type="NCBI Taxonomy" id="586526"/>
    <lineage>
        <taxon>Eukaryota</taxon>
        <taxon>Viridiplantae</taxon>
        <taxon>Streptophyta</taxon>
        <taxon>Embryophyta</taxon>
        <taxon>Tracheophyta</taxon>
        <taxon>Spermatophyta</taxon>
        <taxon>Magnoliopsida</taxon>
        <taxon>eudicotyledons</taxon>
        <taxon>Gunneridae</taxon>
        <taxon>Pentapetalae</taxon>
        <taxon>rosids</taxon>
        <taxon>malvids</taxon>
        <taxon>Brassicales</taxon>
        <taxon>Brassicaceae</taxon>
        <taxon>Arabideae</taxon>
        <taxon>Arabis</taxon>
    </lineage>
</organism>
<evidence type="ECO:0000313" key="6">
    <source>
        <dbReference type="EMBL" id="VVB13870.1"/>
    </source>
</evidence>
<sequence length="127" mass="14435">MFPKLDKILFLDDDVVVQKDLAPLWSVDLKGKVNGAVETCERKPDSMETWNIATWSYDILQAESKWHLLGLGYDEGVSATKIEKAAVIHYNGHKKPWTELGISKYSAILDKVHLRVKEDITDTVHVK</sequence>
<keyword evidence="3 5" id="KW-0328">Glycosyltransferase</keyword>
<accession>A0A565CJH2</accession>
<dbReference type="InterPro" id="IPR029993">
    <property type="entry name" value="GAUT"/>
</dbReference>
<protein>
    <recommendedName>
        <fullName evidence="5">Hexosyltransferase</fullName>
        <ecNumber evidence="5">2.4.1.-</ecNumber>
    </recommendedName>
</protein>
<evidence type="ECO:0000256" key="2">
    <source>
        <dbReference type="ARBA" id="ARBA00006351"/>
    </source>
</evidence>